<dbReference type="GO" id="GO:0004672">
    <property type="term" value="F:protein kinase activity"/>
    <property type="evidence" value="ECO:0007669"/>
    <property type="project" value="InterPro"/>
</dbReference>
<evidence type="ECO:0000256" key="6">
    <source>
        <dbReference type="ARBA" id="ARBA00022989"/>
    </source>
</evidence>
<dbReference type="PANTHER" id="PTHR48007:SF56">
    <property type="entry name" value="LOW QUALITY PROTEIN: PROTEIN STRUBBELIG-RECEPTOR FAMILY 2"/>
    <property type="match status" value="1"/>
</dbReference>
<evidence type="ECO:0000256" key="3">
    <source>
        <dbReference type="ARBA" id="ARBA00022692"/>
    </source>
</evidence>
<keyword evidence="4 12" id="KW-0732">Signal</keyword>
<dbReference type="Proteomes" id="UP001188597">
    <property type="component" value="Unassembled WGS sequence"/>
</dbReference>
<comment type="subcellular location">
    <subcellularLocation>
        <location evidence="1">Membrane</location>
        <topology evidence="1">Single-pass membrane protein</topology>
    </subcellularLocation>
</comment>
<keyword evidence="9" id="KW-0325">Glycoprotein</keyword>
<keyword evidence="5" id="KW-0677">Repeat</keyword>
<evidence type="ECO:0000256" key="12">
    <source>
        <dbReference type="SAM" id="SignalP"/>
    </source>
</evidence>
<dbReference type="InterPro" id="IPR000719">
    <property type="entry name" value="Prot_kinase_dom"/>
</dbReference>
<keyword evidence="7 11" id="KW-0472">Membrane</keyword>
<protein>
    <recommendedName>
        <fullName evidence="13">Protein kinase domain-containing protein</fullName>
    </recommendedName>
</protein>
<keyword evidence="3 11" id="KW-0812">Transmembrane</keyword>
<dbReference type="SUPFAM" id="SSF56112">
    <property type="entry name" value="Protein kinase-like (PK-like)"/>
    <property type="match status" value="1"/>
</dbReference>
<dbReference type="InterPro" id="IPR046959">
    <property type="entry name" value="PRK1-6/SRF4-like"/>
</dbReference>
<dbReference type="InterPro" id="IPR032675">
    <property type="entry name" value="LRR_dom_sf"/>
</dbReference>
<dbReference type="PROSITE" id="PS50011">
    <property type="entry name" value="PROTEIN_KINASE_DOM"/>
    <property type="match status" value="1"/>
</dbReference>
<feature type="domain" description="Protein kinase" evidence="13">
    <location>
        <begin position="390"/>
        <end position="680"/>
    </location>
</feature>
<dbReference type="InterPro" id="IPR013210">
    <property type="entry name" value="LRR_N_plant-typ"/>
</dbReference>
<dbReference type="Pfam" id="PF00560">
    <property type="entry name" value="LRR_1"/>
    <property type="match status" value="1"/>
</dbReference>
<feature type="signal peptide" evidence="12">
    <location>
        <begin position="1"/>
        <end position="25"/>
    </location>
</feature>
<dbReference type="FunFam" id="3.80.10.10:FF:000062">
    <property type="entry name" value="protein STRUBBELIG-RECEPTOR FAMILY 3"/>
    <property type="match status" value="1"/>
</dbReference>
<feature type="chain" id="PRO_5041685897" description="Protein kinase domain-containing protein" evidence="12">
    <location>
        <begin position="26"/>
        <end position="715"/>
    </location>
</feature>
<dbReference type="InterPro" id="IPR001611">
    <property type="entry name" value="Leu-rich_rpt"/>
</dbReference>
<dbReference type="Pfam" id="PF13855">
    <property type="entry name" value="LRR_8"/>
    <property type="match status" value="1"/>
</dbReference>
<comment type="caution">
    <text evidence="14">The sequence shown here is derived from an EMBL/GenBank/DDBJ whole genome shotgun (WGS) entry which is preliminary data.</text>
</comment>
<feature type="region of interest" description="Disordered" evidence="10">
    <location>
        <begin position="303"/>
        <end position="339"/>
    </location>
</feature>
<evidence type="ECO:0000256" key="4">
    <source>
        <dbReference type="ARBA" id="ARBA00022729"/>
    </source>
</evidence>
<dbReference type="SUPFAM" id="SSF52058">
    <property type="entry name" value="L domain-like"/>
    <property type="match status" value="1"/>
</dbReference>
<evidence type="ECO:0000256" key="1">
    <source>
        <dbReference type="ARBA" id="ARBA00004167"/>
    </source>
</evidence>
<dbReference type="InterPro" id="IPR011009">
    <property type="entry name" value="Kinase-like_dom_sf"/>
</dbReference>
<evidence type="ECO:0000256" key="2">
    <source>
        <dbReference type="ARBA" id="ARBA00022614"/>
    </source>
</evidence>
<dbReference type="Pfam" id="PF00069">
    <property type="entry name" value="Pkinase"/>
    <property type="match status" value="1"/>
</dbReference>
<feature type="transmembrane region" description="Helical" evidence="11">
    <location>
        <begin position="271"/>
        <end position="293"/>
    </location>
</feature>
<dbReference type="Gene3D" id="1.10.510.10">
    <property type="entry name" value="Transferase(Phosphotransferase) domain 1"/>
    <property type="match status" value="1"/>
</dbReference>
<dbReference type="PANTHER" id="PTHR48007">
    <property type="entry name" value="LEUCINE-RICH REPEAT RECEPTOR-LIKE PROTEIN KINASE PXC1"/>
    <property type="match status" value="1"/>
</dbReference>
<keyword evidence="15" id="KW-1185">Reference proteome</keyword>
<dbReference type="GO" id="GO:0005524">
    <property type="term" value="F:ATP binding"/>
    <property type="evidence" value="ECO:0007669"/>
    <property type="project" value="InterPro"/>
</dbReference>
<proteinExistence type="predicted"/>
<evidence type="ECO:0000256" key="5">
    <source>
        <dbReference type="ARBA" id="ARBA00022737"/>
    </source>
</evidence>
<evidence type="ECO:0000256" key="11">
    <source>
        <dbReference type="SAM" id="Phobius"/>
    </source>
</evidence>
<dbReference type="Gene3D" id="3.30.200.20">
    <property type="entry name" value="Phosphorylase Kinase, domain 1"/>
    <property type="match status" value="1"/>
</dbReference>
<dbReference type="FunFam" id="3.30.200.20:FF:000125">
    <property type="entry name" value="Protein STRUBBELIG-RECEPTOR FAMILY 8"/>
    <property type="match status" value="1"/>
</dbReference>
<evidence type="ECO:0000256" key="9">
    <source>
        <dbReference type="ARBA" id="ARBA00023180"/>
    </source>
</evidence>
<dbReference type="Pfam" id="PF08263">
    <property type="entry name" value="LRRNT_2"/>
    <property type="match status" value="1"/>
</dbReference>
<dbReference type="GO" id="GO:0016020">
    <property type="term" value="C:membrane"/>
    <property type="evidence" value="ECO:0007669"/>
    <property type="project" value="UniProtKB-SubCell"/>
</dbReference>
<keyword evidence="6 11" id="KW-1133">Transmembrane helix</keyword>
<feature type="compositionally biased region" description="Polar residues" evidence="10">
    <location>
        <begin position="306"/>
        <end position="329"/>
    </location>
</feature>
<dbReference type="AlphaFoldDB" id="A0AA89B171"/>
<keyword evidence="2" id="KW-0433">Leucine-rich repeat</keyword>
<evidence type="ECO:0000313" key="14">
    <source>
        <dbReference type="EMBL" id="KAK3023430.1"/>
    </source>
</evidence>
<dbReference type="EMBL" id="JAVXUP010000656">
    <property type="protein sequence ID" value="KAK3023430.1"/>
    <property type="molecule type" value="Genomic_DNA"/>
</dbReference>
<gene>
    <name evidence="14" type="ORF">RJ639_042674</name>
</gene>
<organism evidence="14 15">
    <name type="scientific">Escallonia herrerae</name>
    <dbReference type="NCBI Taxonomy" id="1293975"/>
    <lineage>
        <taxon>Eukaryota</taxon>
        <taxon>Viridiplantae</taxon>
        <taxon>Streptophyta</taxon>
        <taxon>Embryophyta</taxon>
        <taxon>Tracheophyta</taxon>
        <taxon>Spermatophyta</taxon>
        <taxon>Magnoliopsida</taxon>
        <taxon>eudicotyledons</taxon>
        <taxon>Gunneridae</taxon>
        <taxon>Pentapetalae</taxon>
        <taxon>asterids</taxon>
        <taxon>campanulids</taxon>
        <taxon>Escalloniales</taxon>
        <taxon>Escalloniaceae</taxon>
        <taxon>Escallonia</taxon>
    </lineage>
</organism>
<evidence type="ECO:0000256" key="8">
    <source>
        <dbReference type="ARBA" id="ARBA00023170"/>
    </source>
</evidence>
<name>A0AA89B171_9ASTE</name>
<evidence type="ECO:0000256" key="10">
    <source>
        <dbReference type="SAM" id="MobiDB-lite"/>
    </source>
</evidence>
<dbReference type="Gene3D" id="3.80.10.10">
    <property type="entry name" value="Ribonuclease Inhibitor"/>
    <property type="match status" value="1"/>
</dbReference>
<keyword evidence="8" id="KW-0675">Receptor</keyword>
<evidence type="ECO:0000259" key="13">
    <source>
        <dbReference type="PROSITE" id="PS50011"/>
    </source>
</evidence>
<reference evidence="14" key="1">
    <citation type="submission" date="2022-12" db="EMBL/GenBank/DDBJ databases">
        <title>Draft genome assemblies for two species of Escallonia (Escalloniales).</title>
        <authorList>
            <person name="Chanderbali A."/>
            <person name="Dervinis C."/>
            <person name="Anghel I."/>
            <person name="Soltis D."/>
            <person name="Soltis P."/>
            <person name="Zapata F."/>
        </authorList>
    </citation>
    <scope>NUCLEOTIDE SEQUENCE</scope>
    <source>
        <strain evidence="14">UCBG64.0493</strain>
        <tissue evidence="14">Leaf</tissue>
    </source>
</reference>
<sequence length="715" mass="78759">MTDRLLLCLAVIAVFSASLTSLTLANTDPSDVEALQDLYTALNSPPQLSGWKSGGGDPCYNLCFVLSNRDVSSNNIQGEIPYSLPPNLTHLNLACNNFTQNIPYSVTSLRYLRHMNLSHNLLSGPIGNVFTGLINLKEMYDMLLKDLSSNNLTGDLPSSFGSLINLTRLFLQSNRFTGSVIFLAGLPLTDLNIQDNHFSGVLPSQFQVIHNLWIGGNIFDKGGNYPPWTFPLDTIPNEQNISSPPSTVSSAIASYPSHKVRRKKKKGLGPGGVACMVGGATLVATCAALFIVVRVHQARAKKLRSVENSESSRQSLPMSTARAYSSTVPEESPAISIRNSPPLIAPSQLPPLRTKIVRVSRRRSFSRKCRIPIGAKLYTVAELQLATNYFSKENLLGEGSLGSVYKAEFPDGQVFAVKNINTVELSLNEEERFLEVIWNAARLRHQNIVQLHGYCVEHGQHLLVYEYIRNMSLYDALHSEGCMPLSWGHRLRIALGTARALSFLHTACMPSFAHSNLKAANILLDEDLTPRISDCGLAVLKPLTSNSVKLKEELDTFLRASEMALCDNGYIAPEHVQPGMGNTKGDIYAFGVLLLELLTGRKPFDRGEPSLVRWASSRLHDNESLEQMVDPTIKRTITPKGLSRFADIVSLCIQPEKEFRPPVSEIAESLTSLLQEHRAVRGISGDGTEVDPFDRSFRSTNSRFFGSPTVSYLSI</sequence>
<evidence type="ECO:0000256" key="7">
    <source>
        <dbReference type="ARBA" id="ARBA00023136"/>
    </source>
</evidence>
<evidence type="ECO:0000313" key="15">
    <source>
        <dbReference type="Proteomes" id="UP001188597"/>
    </source>
</evidence>
<accession>A0AA89B171</accession>
<dbReference type="FunFam" id="1.10.510.10:FF:000479">
    <property type="entry name" value="Leucine-rich repeat receptor-like protein kinase"/>
    <property type="match status" value="1"/>
</dbReference>